<dbReference type="Pfam" id="PF13807">
    <property type="entry name" value="GNVR"/>
    <property type="match status" value="1"/>
</dbReference>
<evidence type="ECO:0000256" key="3">
    <source>
        <dbReference type="ARBA" id="ARBA00022475"/>
    </source>
</evidence>
<comment type="similarity">
    <text evidence="2">Belongs to the CpsC/CapA family.</text>
</comment>
<gene>
    <name evidence="10" type="primary">cap8A</name>
    <name evidence="10" type="ORF">NCTC9836_01574</name>
</gene>
<dbReference type="PANTHER" id="PTHR32309:SF13">
    <property type="entry name" value="FERRIC ENTEROBACTIN TRANSPORT PROTEIN FEPE"/>
    <property type="match status" value="1"/>
</dbReference>
<evidence type="ECO:0000256" key="2">
    <source>
        <dbReference type="ARBA" id="ARBA00006683"/>
    </source>
</evidence>
<feature type="transmembrane region" description="Helical" evidence="7">
    <location>
        <begin position="170"/>
        <end position="192"/>
    </location>
</feature>
<dbReference type="RefSeq" id="WP_115641222.1">
    <property type="nucleotide sequence ID" value="NZ_UFWZ01000001.1"/>
</dbReference>
<dbReference type="Proteomes" id="UP000254664">
    <property type="component" value="Unassembled WGS sequence"/>
</dbReference>
<keyword evidence="11" id="KW-1185">Reference proteome</keyword>
<evidence type="ECO:0000256" key="1">
    <source>
        <dbReference type="ARBA" id="ARBA00004651"/>
    </source>
</evidence>
<feature type="domain" description="Polysaccharide chain length determinant N-terminal" evidence="8">
    <location>
        <begin position="2"/>
        <end position="93"/>
    </location>
</feature>
<dbReference type="InterPro" id="IPR050445">
    <property type="entry name" value="Bact_polysacc_biosynth/exp"/>
</dbReference>
<keyword evidence="4 7" id="KW-0812">Transmembrane</keyword>
<dbReference type="GO" id="GO:0005886">
    <property type="term" value="C:plasma membrane"/>
    <property type="evidence" value="ECO:0007669"/>
    <property type="project" value="UniProtKB-SubCell"/>
</dbReference>
<dbReference type="AlphaFoldDB" id="A0A381J9Y3"/>
<evidence type="ECO:0000259" key="9">
    <source>
        <dbReference type="Pfam" id="PF13807"/>
    </source>
</evidence>
<reference evidence="10 11" key="1">
    <citation type="submission" date="2018-06" db="EMBL/GenBank/DDBJ databases">
        <authorList>
            <consortium name="Pathogen Informatics"/>
            <person name="Doyle S."/>
        </authorList>
    </citation>
    <scope>NUCLEOTIDE SEQUENCE [LARGE SCALE GENOMIC DNA]</scope>
    <source>
        <strain evidence="10 11">NCTC9836</strain>
    </source>
</reference>
<comment type="subcellular location">
    <subcellularLocation>
        <location evidence="1">Cell membrane</location>
        <topology evidence="1">Multi-pass membrane protein</topology>
    </subcellularLocation>
</comment>
<dbReference type="PANTHER" id="PTHR32309">
    <property type="entry name" value="TYROSINE-PROTEIN KINASE"/>
    <property type="match status" value="1"/>
</dbReference>
<evidence type="ECO:0000313" key="10">
    <source>
        <dbReference type="EMBL" id="SUY47246.1"/>
    </source>
</evidence>
<dbReference type="InterPro" id="IPR032807">
    <property type="entry name" value="GNVR"/>
</dbReference>
<name>A0A381J9Y3_9CLOT</name>
<sequence length="224" mass="25080">MELKEYIFIIKKRFKIILGITLLATILSAVISIFVIKPTYKSDISVIIGKSEVSESQNQNQNYNDVIMYQKMVKTYSEFAKSRTVSEDVIEKLKLDITPVDLLSMVTVAPKGDTEFLTITVKAKDPEEARKIANQLSLSLKSVSKAAKKADNVQLLDEASLASSKDSPKIFFNIIIALFLGVMMSVGLVFIIEYLDNTVKTEQDIEKLLEVPVIGIIPLTEEER</sequence>
<feature type="domain" description="Tyrosine-protein kinase G-rich" evidence="9">
    <location>
        <begin position="125"/>
        <end position="191"/>
    </location>
</feature>
<organism evidence="10 11">
    <name type="scientific">Clostridium putrefaciens</name>
    <dbReference type="NCBI Taxonomy" id="99675"/>
    <lineage>
        <taxon>Bacteria</taxon>
        <taxon>Bacillati</taxon>
        <taxon>Bacillota</taxon>
        <taxon>Clostridia</taxon>
        <taxon>Eubacteriales</taxon>
        <taxon>Clostridiaceae</taxon>
        <taxon>Clostridium</taxon>
    </lineage>
</organism>
<accession>A0A381J9Y3</accession>
<evidence type="ECO:0000259" key="8">
    <source>
        <dbReference type="Pfam" id="PF02706"/>
    </source>
</evidence>
<dbReference type="Pfam" id="PF02706">
    <property type="entry name" value="Wzz"/>
    <property type="match status" value="1"/>
</dbReference>
<dbReference type="EMBL" id="UFWZ01000001">
    <property type="protein sequence ID" value="SUY47246.1"/>
    <property type="molecule type" value="Genomic_DNA"/>
</dbReference>
<evidence type="ECO:0000313" key="11">
    <source>
        <dbReference type="Proteomes" id="UP000254664"/>
    </source>
</evidence>
<dbReference type="InterPro" id="IPR003856">
    <property type="entry name" value="LPS_length_determ_N"/>
</dbReference>
<feature type="transmembrane region" description="Helical" evidence="7">
    <location>
        <begin position="16"/>
        <end position="36"/>
    </location>
</feature>
<dbReference type="GO" id="GO:0004713">
    <property type="term" value="F:protein tyrosine kinase activity"/>
    <property type="evidence" value="ECO:0007669"/>
    <property type="project" value="TreeGrafter"/>
</dbReference>
<proteinExistence type="inferred from homology"/>
<evidence type="ECO:0000256" key="4">
    <source>
        <dbReference type="ARBA" id="ARBA00022692"/>
    </source>
</evidence>
<protein>
    <submittedName>
        <fullName evidence="10">Cps19aC</fullName>
    </submittedName>
</protein>
<keyword evidence="3" id="KW-1003">Cell membrane</keyword>
<evidence type="ECO:0000256" key="7">
    <source>
        <dbReference type="SAM" id="Phobius"/>
    </source>
</evidence>
<evidence type="ECO:0000256" key="6">
    <source>
        <dbReference type="ARBA" id="ARBA00023136"/>
    </source>
</evidence>
<keyword evidence="6 7" id="KW-0472">Membrane</keyword>
<dbReference type="OrthoDB" id="2360475at2"/>
<evidence type="ECO:0000256" key="5">
    <source>
        <dbReference type="ARBA" id="ARBA00022989"/>
    </source>
</evidence>
<keyword evidence="5 7" id="KW-1133">Transmembrane helix</keyword>